<dbReference type="AlphaFoldDB" id="A0A1Y2EMA6"/>
<gene>
    <name evidence="2" type="ORF">LY90DRAFT_667048</name>
</gene>
<dbReference type="OrthoDB" id="10267127at2759"/>
<organism evidence="2 3">
    <name type="scientific">Neocallimastix californiae</name>
    <dbReference type="NCBI Taxonomy" id="1754190"/>
    <lineage>
        <taxon>Eukaryota</taxon>
        <taxon>Fungi</taxon>
        <taxon>Fungi incertae sedis</taxon>
        <taxon>Chytridiomycota</taxon>
        <taxon>Chytridiomycota incertae sedis</taxon>
        <taxon>Neocallimastigomycetes</taxon>
        <taxon>Neocallimastigales</taxon>
        <taxon>Neocallimastigaceae</taxon>
        <taxon>Neocallimastix</taxon>
    </lineage>
</organism>
<dbReference type="PANTHER" id="PTHR40050">
    <property type="entry name" value="INNER SPORE COAT PROTEIN H"/>
    <property type="match status" value="1"/>
</dbReference>
<evidence type="ECO:0000313" key="3">
    <source>
        <dbReference type="Proteomes" id="UP000193920"/>
    </source>
</evidence>
<reference evidence="2 3" key="1">
    <citation type="submission" date="2016-08" db="EMBL/GenBank/DDBJ databases">
        <title>A Parts List for Fungal Cellulosomes Revealed by Comparative Genomics.</title>
        <authorList>
            <consortium name="DOE Joint Genome Institute"/>
            <person name="Haitjema C.H."/>
            <person name="Gilmore S.P."/>
            <person name="Henske J.K."/>
            <person name="Solomon K.V."/>
            <person name="De Groot R."/>
            <person name="Kuo A."/>
            <person name="Mondo S.J."/>
            <person name="Salamov A.A."/>
            <person name="Labutti K."/>
            <person name="Zhao Z."/>
            <person name="Chiniquy J."/>
            <person name="Barry K."/>
            <person name="Brewer H.M."/>
            <person name="Purvine S.O."/>
            <person name="Wright A.T."/>
            <person name="Boxma B."/>
            <person name="Van Alen T."/>
            <person name="Hackstein J.H."/>
            <person name="Baker S.E."/>
            <person name="Grigoriev I.V."/>
            <person name="O'Malley M.A."/>
        </authorList>
    </citation>
    <scope>NUCLEOTIDE SEQUENCE [LARGE SCALE GENOMIC DNA]</scope>
    <source>
        <strain evidence="2 3">G1</strain>
    </source>
</reference>
<dbReference type="Proteomes" id="UP000193920">
    <property type="component" value="Unassembled WGS sequence"/>
</dbReference>
<feature type="signal peptide" evidence="1">
    <location>
        <begin position="1"/>
        <end position="19"/>
    </location>
</feature>
<name>A0A1Y2EMA6_9FUNG</name>
<dbReference type="PANTHER" id="PTHR40050:SF1">
    <property type="entry name" value="INNER SPORE COAT PROTEIN H"/>
    <property type="match status" value="1"/>
</dbReference>
<keyword evidence="1" id="KW-0732">Signal</keyword>
<evidence type="ECO:0000256" key="1">
    <source>
        <dbReference type="SAM" id="SignalP"/>
    </source>
</evidence>
<dbReference type="EMBL" id="MCOG01000038">
    <property type="protein sequence ID" value="ORY72700.1"/>
    <property type="molecule type" value="Genomic_DNA"/>
</dbReference>
<evidence type="ECO:0000313" key="2">
    <source>
        <dbReference type="EMBL" id="ORY72700.1"/>
    </source>
</evidence>
<feature type="chain" id="PRO_5013096074" description="Coth-domain-containing protein" evidence="1">
    <location>
        <begin position="20"/>
        <end position="548"/>
    </location>
</feature>
<keyword evidence="3" id="KW-1185">Reference proteome</keyword>
<dbReference type="Pfam" id="PF08757">
    <property type="entry name" value="CotH"/>
    <property type="match status" value="1"/>
</dbReference>
<accession>A0A1Y2EMA6</accession>
<comment type="caution">
    <text evidence="2">The sequence shown here is derived from an EMBL/GenBank/DDBJ whole genome shotgun (WGS) entry which is preliminary data.</text>
</comment>
<protein>
    <recommendedName>
        <fullName evidence="4">Coth-domain-containing protein</fullName>
    </recommendedName>
</protein>
<sequence length="548" mass="64555">MNLKFLVITFASLIYFVEVFNGTIKADRINRYKYVALKDGKVVEEEKLTRIYSKKTKEINEVYNRTNKKYDVPDLPEPFKPMFKMGTKDFEPLPKNVIYNLYAKCDKEIYSSLSNEPFLNGEEDHVNNKTALCTFSIITPKSVFETSGSIHLIGWLSRHYKKLSWSVKFDREYLGRKSFKLRALPNDPTLIREKLAMELYNAVGVPTQEGAYARLFINQDTYGLYSIIDTFSKRWLQGYVHGDSEARIGISYRLNSDDNDFSTFQYLGEDYRIYEGLETYEIDEFDKKEIDPNDGDAKWKRLIEFTKLYNDWVAKYGQDNSEKAIIELNKFLNVENLLRLMAVESLIVPLDNFWLYTANTALYYNPERENYQFIPYDFDQSLGGWMYDENLNYETVFTDCIHWAHEHDDILDHSFVKSFMRHPQIKKRFLIILSNATRKTFNPSKVNRFIDALANVIREDITWNFDAMDKLNTTYEGYVNHYTFEDFSGNINSTPIEKLENVREDETMYGLKDFVRRRGEGCKANTKSVKNENNINISDNIRVEVYRN</sequence>
<evidence type="ECO:0008006" key="4">
    <source>
        <dbReference type="Google" id="ProtNLM"/>
    </source>
</evidence>
<proteinExistence type="predicted"/>
<dbReference type="STRING" id="1754190.A0A1Y2EMA6"/>
<dbReference type="InterPro" id="IPR014867">
    <property type="entry name" value="Spore_coat_CotH_CotH2/3/7"/>
</dbReference>